<evidence type="ECO:0000256" key="7">
    <source>
        <dbReference type="SAM" id="MobiDB-lite"/>
    </source>
</evidence>
<evidence type="ECO:0000256" key="3">
    <source>
        <dbReference type="ARBA" id="ARBA00023002"/>
    </source>
</evidence>
<dbReference type="PANTHER" id="PTHR10430">
    <property type="entry name" value="PEROXIREDOXIN"/>
    <property type="match status" value="1"/>
</dbReference>
<reference evidence="9 10" key="1">
    <citation type="submission" date="2016-10" db="EMBL/GenBank/DDBJ databases">
        <authorList>
            <person name="de Groot N.N."/>
        </authorList>
    </citation>
    <scope>NUCLEOTIDE SEQUENCE [LARGE SCALE GENOMIC DNA]</scope>
    <source>
        <strain evidence="9 10">HL3</strain>
    </source>
</reference>
<dbReference type="CDD" id="cd03013">
    <property type="entry name" value="PRX5_like"/>
    <property type="match status" value="1"/>
</dbReference>
<keyword evidence="2 6" id="KW-0049">Antioxidant</keyword>
<protein>
    <recommendedName>
        <fullName evidence="6">Glutathione-dependent peroxiredoxin</fullName>
        <ecNumber evidence="6">1.11.1.27</ecNumber>
    </recommendedName>
</protein>
<dbReference type="GO" id="GO:0045454">
    <property type="term" value="P:cell redox homeostasis"/>
    <property type="evidence" value="ECO:0007669"/>
    <property type="project" value="TreeGrafter"/>
</dbReference>
<comment type="similarity">
    <text evidence="6">Belongs to the peroxiredoxin family. Prx5 subfamily.</text>
</comment>
<evidence type="ECO:0000259" key="8">
    <source>
        <dbReference type="PROSITE" id="PS51352"/>
    </source>
</evidence>
<feature type="active site" description="Cysteine sulfenic acid (-SOH) intermediate" evidence="5">
    <location>
        <position position="48"/>
    </location>
</feature>
<dbReference type="GO" id="GO:0034599">
    <property type="term" value="P:cellular response to oxidative stress"/>
    <property type="evidence" value="ECO:0007669"/>
    <property type="project" value="InterPro"/>
</dbReference>
<dbReference type="InterPro" id="IPR013766">
    <property type="entry name" value="Thioredoxin_domain"/>
</dbReference>
<dbReference type="InterPro" id="IPR013740">
    <property type="entry name" value="Redoxin"/>
</dbReference>
<evidence type="ECO:0000256" key="4">
    <source>
        <dbReference type="ARBA" id="ARBA00023284"/>
    </source>
</evidence>
<dbReference type="SUPFAM" id="SSF52833">
    <property type="entry name" value="Thioredoxin-like"/>
    <property type="match status" value="1"/>
</dbReference>
<sequence length="163" mass="16934">MIETGASIPSATLYRMGESGPEPVESTRALGSGRVVLFAVPGAFTPGCSNTHLPGFVTREDDLRGRGVETIACTAVNDAFVMDAWQRDQNAQVLTMLADGNADFAGAMGMTFDASGMGLGTRSKRYALIAEDGVIQWLGVDAGGGVDKSSAESVLSALDELGR</sequence>
<dbReference type="EC" id="1.11.1.27" evidence="6"/>
<dbReference type="FunFam" id="3.40.30.10:FF:000020">
    <property type="entry name" value="Peroxiredoxin"/>
    <property type="match status" value="1"/>
</dbReference>
<evidence type="ECO:0000256" key="6">
    <source>
        <dbReference type="RuleBase" id="RU366011"/>
    </source>
</evidence>
<keyword evidence="3 6" id="KW-0560">Oxidoreductase</keyword>
<dbReference type="PANTHER" id="PTHR10430:SF16">
    <property type="entry name" value="PEROXIREDOXIN-5, MITOCHONDRIAL"/>
    <property type="match status" value="1"/>
</dbReference>
<dbReference type="GO" id="GO:0042744">
    <property type="term" value="P:hydrogen peroxide catabolic process"/>
    <property type="evidence" value="ECO:0007669"/>
    <property type="project" value="TreeGrafter"/>
</dbReference>
<evidence type="ECO:0000256" key="2">
    <source>
        <dbReference type="ARBA" id="ARBA00022862"/>
    </source>
</evidence>
<feature type="region of interest" description="Disordered" evidence="7">
    <location>
        <begin position="1"/>
        <end position="26"/>
    </location>
</feature>
<evidence type="ECO:0000256" key="1">
    <source>
        <dbReference type="ARBA" id="ARBA00022559"/>
    </source>
</evidence>
<dbReference type="GO" id="GO:0008379">
    <property type="term" value="F:thioredoxin peroxidase activity"/>
    <property type="evidence" value="ECO:0007669"/>
    <property type="project" value="InterPro"/>
</dbReference>
<dbReference type="Proteomes" id="UP000198611">
    <property type="component" value="Unassembled WGS sequence"/>
</dbReference>
<comment type="function">
    <text evidence="6">Thiol-specific peroxidase that catalyzes the reduction of hydrogen peroxide and organic hydroperoxides to water and alcohols, respectively. Plays a role in cell protection against oxidative stress by detoxifying peroxides.</text>
</comment>
<proteinExistence type="inferred from homology"/>
<keyword evidence="4 6" id="KW-0676">Redox-active center</keyword>
<dbReference type="RefSeq" id="WP_093429036.1">
    <property type="nucleotide sequence ID" value="NZ_FOMJ01000010.1"/>
</dbReference>
<dbReference type="AlphaFoldDB" id="A0A1I1VU65"/>
<comment type="catalytic activity">
    <reaction evidence="6">
        <text>a hydroperoxide + 2 glutathione = an alcohol + glutathione disulfide + H2O</text>
        <dbReference type="Rhea" id="RHEA:62632"/>
        <dbReference type="ChEBI" id="CHEBI:15377"/>
        <dbReference type="ChEBI" id="CHEBI:30879"/>
        <dbReference type="ChEBI" id="CHEBI:35924"/>
        <dbReference type="ChEBI" id="CHEBI:57925"/>
        <dbReference type="ChEBI" id="CHEBI:58297"/>
        <dbReference type="EC" id="1.11.1.27"/>
    </reaction>
</comment>
<organism evidence="9 10">
    <name type="scientific">Thiohalospira halophila DSM 15071</name>
    <dbReference type="NCBI Taxonomy" id="1123397"/>
    <lineage>
        <taxon>Bacteria</taxon>
        <taxon>Pseudomonadati</taxon>
        <taxon>Pseudomonadota</taxon>
        <taxon>Gammaproteobacteria</taxon>
        <taxon>Thiohalospirales</taxon>
        <taxon>Thiohalospiraceae</taxon>
        <taxon>Thiohalospira</taxon>
    </lineage>
</organism>
<dbReference type="OrthoDB" id="9800621at2"/>
<evidence type="ECO:0000313" key="10">
    <source>
        <dbReference type="Proteomes" id="UP000198611"/>
    </source>
</evidence>
<accession>A0A1I1VU65</accession>
<evidence type="ECO:0000313" key="9">
    <source>
        <dbReference type="EMBL" id="SFD84623.1"/>
    </source>
</evidence>
<gene>
    <name evidence="9" type="ORF">SAMN05660831_02422</name>
</gene>
<dbReference type="STRING" id="1123397.SAMN05660831_02422"/>
<dbReference type="Gene3D" id="3.40.30.10">
    <property type="entry name" value="Glutaredoxin"/>
    <property type="match status" value="1"/>
</dbReference>
<dbReference type="InterPro" id="IPR037944">
    <property type="entry name" value="PRX5-like"/>
</dbReference>
<dbReference type="GO" id="GO:0005737">
    <property type="term" value="C:cytoplasm"/>
    <property type="evidence" value="ECO:0007669"/>
    <property type="project" value="TreeGrafter"/>
</dbReference>
<evidence type="ECO:0000256" key="5">
    <source>
        <dbReference type="PIRSR" id="PIRSR637944-1"/>
    </source>
</evidence>
<dbReference type="PROSITE" id="PS51352">
    <property type="entry name" value="THIOREDOXIN_2"/>
    <property type="match status" value="1"/>
</dbReference>
<dbReference type="EMBL" id="FOMJ01000010">
    <property type="protein sequence ID" value="SFD84623.1"/>
    <property type="molecule type" value="Genomic_DNA"/>
</dbReference>
<dbReference type="Pfam" id="PF08534">
    <property type="entry name" value="Redoxin"/>
    <property type="match status" value="1"/>
</dbReference>
<feature type="domain" description="Thioredoxin" evidence="8">
    <location>
        <begin position="2"/>
        <end position="163"/>
    </location>
</feature>
<keyword evidence="1 6" id="KW-0575">Peroxidase</keyword>
<dbReference type="InterPro" id="IPR036249">
    <property type="entry name" value="Thioredoxin-like_sf"/>
</dbReference>
<name>A0A1I1VU65_9GAMM</name>
<keyword evidence="10" id="KW-1185">Reference proteome</keyword>